<dbReference type="GO" id="GO:1990573">
    <property type="term" value="P:potassium ion import across plasma membrane"/>
    <property type="evidence" value="ECO:0007669"/>
    <property type="project" value="TreeGrafter"/>
</dbReference>
<dbReference type="GO" id="GO:0036376">
    <property type="term" value="P:sodium ion export across plasma membrane"/>
    <property type="evidence" value="ECO:0007669"/>
    <property type="project" value="TreeGrafter"/>
</dbReference>
<dbReference type="SUPFAM" id="SSF81665">
    <property type="entry name" value="Calcium ATPase, transmembrane domain M"/>
    <property type="match status" value="1"/>
</dbReference>
<dbReference type="GO" id="GO:0006883">
    <property type="term" value="P:intracellular sodium ion homeostasis"/>
    <property type="evidence" value="ECO:0007669"/>
    <property type="project" value="TreeGrafter"/>
</dbReference>
<reference evidence="5" key="2">
    <citation type="submission" date="2014-03" db="EMBL/GenBank/DDBJ databases">
        <authorList>
            <person name="Genoscope - CEA"/>
        </authorList>
    </citation>
    <scope>NUCLEOTIDE SEQUENCE</scope>
</reference>
<protein>
    <recommendedName>
        <fullName evidence="4">Cation-transporting P-type ATPase N-terminal domain-containing protein</fullName>
    </recommendedName>
</protein>
<dbReference type="InterPro" id="IPR004014">
    <property type="entry name" value="ATPase_P-typ_cation-transptr_N"/>
</dbReference>
<dbReference type="Pfam" id="PF00690">
    <property type="entry name" value="Cation_ATPase_N"/>
    <property type="match status" value="1"/>
</dbReference>
<proteinExistence type="predicted"/>
<evidence type="ECO:0000313" key="5">
    <source>
        <dbReference type="EMBL" id="CDQ97530.1"/>
    </source>
</evidence>
<dbReference type="GO" id="GO:0005391">
    <property type="term" value="F:P-type sodium:potassium-exchanging transporter activity"/>
    <property type="evidence" value="ECO:0007669"/>
    <property type="project" value="TreeGrafter"/>
</dbReference>
<dbReference type="GO" id="GO:0046872">
    <property type="term" value="F:metal ion binding"/>
    <property type="evidence" value="ECO:0007669"/>
    <property type="project" value="UniProtKB-KW"/>
</dbReference>
<organism evidence="5 6">
    <name type="scientific">Oncorhynchus mykiss</name>
    <name type="common">Rainbow trout</name>
    <name type="synonym">Salmo gairdneri</name>
    <dbReference type="NCBI Taxonomy" id="8022"/>
    <lineage>
        <taxon>Eukaryota</taxon>
        <taxon>Metazoa</taxon>
        <taxon>Chordata</taxon>
        <taxon>Craniata</taxon>
        <taxon>Vertebrata</taxon>
        <taxon>Euteleostomi</taxon>
        <taxon>Actinopterygii</taxon>
        <taxon>Neopterygii</taxon>
        <taxon>Teleostei</taxon>
        <taxon>Protacanthopterygii</taxon>
        <taxon>Salmoniformes</taxon>
        <taxon>Salmonidae</taxon>
        <taxon>Salmoninae</taxon>
        <taxon>Oncorhynchus</taxon>
    </lineage>
</organism>
<dbReference type="GO" id="GO:0030007">
    <property type="term" value="P:intracellular potassium ion homeostasis"/>
    <property type="evidence" value="ECO:0007669"/>
    <property type="project" value="TreeGrafter"/>
</dbReference>
<dbReference type="Gene3D" id="2.70.150.10">
    <property type="entry name" value="Calcium-transporting ATPase, cytoplasmic transduction domain A"/>
    <property type="match status" value="1"/>
</dbReference>
<dbReference type="Gene3D" id="1.20.1110.10">
    <property type="entry name" value="Calcium-transporting ATPase, transmembrane domain"/>
    <property type="match status" value="1"/>
</dbReference>
<sequence length="173" mass="19462">MSKGDSYDMFEMNGEVDVKMKKKKKIKKKDRLEGMKKEMDIDDHEITIEELEMRYTTSVTKGLTSSKAAEVLERDGPNELLPPKGTPEYVKFARQLAGGLQCLMWVAAVICFIAFGIEFSRGTLGCFDDVRRMGRGDKKGEERRRVGGGEVGDYRAGMLNNIRIVRKGLLTDG</sequence>
<dbReference type="GO" id="GO:0005886">
    <property type="term" value="C:plasma membrane"/>
    <property type="evidence" value="ECO:0007669"/>
    <property type="project" value="TreeGrafter"/>
</dbReference>
<evidence type="ECO:0000259" key="4">
    <source>
        <dbReference type="SMART" id="SM00831"/>
    </source>
</evidence>
<keyword evidence="1" id="KW-0479">Metal-binding</keyword>
<dbReference type="InterPro" id="IPR023298">
    <property type="entry name" value="ATPase_P-typ_TM_dom_sf"/>
</dbReference>
<feature type="domain" description="Cation-transporting P-type ATPase N-terminal" evidence="4">
    <location>
        <begin position="42"/>
        <end position="116"/>
    </location>
</feature>
<name>A0A060Z896_ONCMY</name>
<accession>A0A060Z896</accession>
<feature type="transmembrane region" description="Helical" evidence="3">
    <location>
        <begin position="96"/>
        <end position="117"/>
    </location>
</feature>
<dbReference type="EMBL" id="FR931421">
    <property type="protein sequence ID" value="CDQ97530.1"/>
    <property type="molecule type" value="Genomic_DNA"/>
</dbReference>
<keyword evidence="3" id="KW-0812">Transmembrane</keyword>
<keyword evidence="3" id="KW-1133">Transmembrane helix</keyword>
<gene>
    <name evidence="5" type="ORF">GSONMT00054615001</name>
</gene>
<evidence type="ECO:0000256" key="2">
    <source>
        <dbReference type="ARBA" id="ARBA00022842"/>
    </source>
</evidence>
<dbReference type="SMART" id="SM00831">
    <property type="entry name" value="Cation_ATPase_N"/>
    <property type="match status" value="1"/>
</dbReference>
<dbReference type="AlphaFoldDB" id="A0A060Z896"/>
<dbReference type="InterPro" id="IPR050510">
    <property type="entry name" value="Cation_transp_ATPase_P-type"/>
</dbReference>
<dbReference type="GO" id="GO:1902600">
    <property type="term" value="P:proton transmembrane transport"/>
    <property type="evidence" value="ECO:0007669"/>
    <property type="project" value="TreeGrafter"/>
</dbReference>
<keyword evidence="3" id="KW-0472">Membrane</keyword>
<dbReference type="PANTHER" id="PTHR43294">
    <property type="entry name" value="SODIUM/POTASSIUM-TRANSPORTING ATPASE SUBUNIT ALPHA"/>
    <property type="match status" value="1"/>
</dbReference>
<dbReference type="Proteomes" id="UP000193380">
    <property type="component" value="Unassembled WGS sequence"/>
</dbReference>
<reference evidence="5" key="1">
    <citation type="journal article" date="2014" name="Nat. Commun.">
        <title>The rainbow trout genome provides novel insights into evolution after whole-genome duplication in vertebrates.</title>
        <authorList>
            <person name="Berthelot C."/>
            <person name="Brunet F."/>
            <person name="Chalopin D."/>
            <person name="Juanchich A."/>
            <person name="Bernard M."/>
            <person name="Noel B."/>
            <person name="Bento P."/>
            <person name="Da Silva C."/>
            <person name="Labadie K."/>
            <person name="Alberti A."/>
            <person name="Aury J.M."/>
            <person name="Louis A."/>
            <person name="Dehais P."/>
            <person name="Bardou P."/>
            <person name="Montfort J."/>
            <person name="Klopp C."/>
            <person name="Cabau C."/>
            <person name="Gaspin C."/>
            <person name="Thorgaard G.H."/>
            <person name="Boussaha M."/>
            <person name="Quillet E."/>
            <person name="Guyomard R."/>
            <person name="Galiana D."/>
            <person name="Bobe J."/>
            <person name="Volff J.N."/>
            <person name="Genet C."/>
            <person name="Wincker P."/>
            <person name="Jaillon O."/>
            <person name="Roest Crollius H."/>
            <person name="Guiguen Y."/>
        </authorList>
    </citation>
    <scope>NUCLEOTIDE SEQUENCE [LARGE SCALE GENOMIC DNA]</scope>
</reference>
<evidence type="ECO:0000256" key="1">
    <source>
        <dbReference type="ARBA" id="ARBA00022723"/>
    </source>
</evidence>
<evidence type="ECO:0000256" key="3">
    <source>
        <dbReference type="SAM" id="Phobius"/>
    </source>
</evidence>
<dbReference type="PaxDb" id="8022-A0A060Z896"/>
<evidence type="ECO:0000313" key="6">
    <source>
        <dbReference type="Proteomes" id="UP000193380"/>
    </source>
</evidence>
<dbReference type="PANTHER" id="PTHR43294:SF10">
    <property type="entry name" value="POTASSIUM-TRANSPORTING ATPASE ALPHA CHAIN 1"/>
    <property type="match status" value="1"/>
</dbReference>
<keyword evidence="2" id="KW-0460">Magnesium</keyword>
<dbReference type="STRING" id="8022.A0A060Z896"/>